<sequence>MKKFLSAVCVIIFSVNFVGCEDVDLNRSDSLQKDVFVDGSESLKELESSAMIEYSVIPWSKAPESINNIVSMHKGKKGYLIYNKDNLQYLIILSGKKNSGGYSISVKSVNKTEDNIIINIEEKAPSGGDVVIQAITYPYIILQINLQDHKFKIIDGEYNEYTKIEEVTK</sequence>
<dbReference type="EMBL" id="JAHLQL010000001">
    <property type="protein sequence ID" value="MBU5590518.1"/>
    <property type="molecule type" value="Genomic_DNA"/>
</dbReference>
<protein>
    <submittedName>
        <fullName evidence="2">Protease complex subunit PrcB family protein</fullName>
    </submittedName>
</protein>
<gene>
    <name evidence="2" type="ORF">KQI89_01960</name>
</gene>
<organism evidence="2 3">
    <name type="scientific">Clostridium simiarum</name>
    <dbReference type="NCBI Taxonomy" id="2841506"/>
    <lineage>
        <taxon>Bacteria</taxon>
        <taxon>Bacillati</taxon>
        <taxon>Bacillota</taxon>
        <taxon>Clostridia</taxon>
        <taxon>Eubacteriales</taxon>
        <taxon>Clostridiaceae</taxon>
        <taxon>Clostridium</taxon>
    </lineage>
</organism>
<dbReference type="RefSeq" id="WP_032121480.1">
    <property type="nucleotide sequence ID" value="NZ_JAHLQL010000001.1"/>
</dbReference>
<accession>A0ABS6EWB4</accession>
<keyword evidence="2" id="KW-0378">Hydrolase</keyword>
<dbReference type="Pfam" id="PF14343">
    <property type="entry name" value="PrcB_C"/>
    <property type="match status" value="1"/>
</dbReference>
<evidence type="ECO:0000313" key="3">
    <source>
        <dbReference type="Proteomes" id="UP000736583"/>
    </source>
</evidence>
<evidence type="ECO:0000313" key="2">
    <source>
        <dbReference type="EMBL" id="MBU5590518.1"/>
    </source>
</evidence>
<comment type="caution">
    <text evidence="2">The sequence shown here is derived from an EMBL/GenBank/DDBJ whole genome shotgun (WGS) entry which is preliminary data.</text>
</comment>
<evidence type="ECO:0000259" key="1">
    <source>
        <dbReference type="Pfam" id="PF14343"/>
    </source>
</evidence>
<dbReference type="Proteomes" id="UP000736583">
    <property type="component" value="Unassembled WGS sequence"/>
</dbReference>
<keyword evidence="3" id="KW-1185">Reference proteome</keyword>
<proteinExistence type="predicted"/>
<dbReference type="GO" id="GO:0008233">
    <property type="term" value="F:peptidase activity"/>
    <property type="evidence" value="ECO:0007669"/>
    <property type="project" value="UniProtKB-KW"/>
</dbReference>
<dbReference type="InterPro" id="IPR025748">
    <property type="entry name" value="PrcB_C_dom"/>
</dbReference>
<dbReference type="GO" id="GO:0006508">
    <property type="term" value="P:proteolysis"/>
    <property type="evidence" value="ECO:0007669"/>
    <property type="project" value="UniProtKB-KW"/>
</dbReference>
<name>A0ABS6EWB4_9CLOT</name>
<reference evidence="2 3" key="1">
    <citation type="submission" date="2021-06" db="EMBL/GenBank/DDBJ databases">
        <authorList>
            <person name="Sun Q."/>
            <person name="Li D."/>
        </authorList>
    </citation>
    <scope>NUCLEOTIDE SEQUENCE [LARGE SCALE GENOMIC DNA]</scope>
    <source>
        <strain evidence="2 3">MSJ-4</strain>
    </source>
</reference>
<feature type="domain" description="PrcB C-terminal" evidence="1">
    <location>
        <begin position="89"/>
        <end position="145"/>
    </location>
</feature>
<keyword evidence="2" id="KW-0645">Protease</keyword>